<gene>
    <name evidence="9" type="ORF">CDV36_006430</name>
</gene>
<dbReference type="InterPro" id="IPR020846">
    <property type="entry name" value="MFS_dom"/>
</dbReference>
<feature type="compositionally biased region" description="Basic and acidic residues" evidence="6">
    <location>
        <begin position="33"/>
        <end position="47"/>
    </location>
</feature>
<feature type="transmembrane region" description="Helical" evidence="7">
    <location>
        <begin position="367"/>
        <end position="387"/>
    </location>
</feature>
<evidence type="ECO:0000256" key="5">
    <source>
        <dbReference type="ARBA" id="ARBA00023180"/>
    </source>
</evidence>
<comment type="caution">
    <text evidence="9">The sequence shown here is derived from an EMBL/GenBank/DDBJ whole genome shotgun (WGS) entry which is preliminary data.</text>
</comment>
<keyword evidence="2 7" id="KW-0812">Transmembrane</keyword>
<reference evidence="9 10" key="1">
    <citation type="submission" date="2017-06" db="EMBL/GenBank/DDBJ databases">
        <title>Comparative genomic analysis of Ambrosia Fusariam Clade fungi.</title>
        <authorList>
            <person name="Stajich J.E."/>
            <person name="Carrillo J."/>
            <person name="Kijimoto T."/>
            <person name="Eskalen A."/>
            <person name="O'Donnell K."/>
            <person name="Kasson M."/>
        </authorList>
    </citation>
    <scope>NUCLEOTIDE SEQUENCE [LARGE SCALE GENOMIC DNA]</scope>
    <source>
        <strain evidence="9">UCR3666</strain>
    </source>
</reference>
<dbReference type="InterPro" id="IPR011701">
    <property type="entry name" value="MFS"/>
</dbReference>
<evidence type="ECO:0000256" key="1">
    <source>
        <dbReference type="ARBA" id="ARBA00004141"/>
    </source>
</evidence>
<feature type="transmembrane region" description="Helical" evidence="7">
    <location>
        <begin position="399"/>
        <end position="416"/>
    </location>
</feature>
<feature type="transmembrane region" description="Helical" evidence="7">
    <location>
        <begin position="428"/>
        <end position="450"/>
    </location>
</feature>
<dbReference type="InterPro" id="IPR036259">
    <property type="entry name" value="MFS_trans_sf"/>
</dbReference>
<dbReference type="SUPFAM" id="SSF103473">
    <property type="entry name" value="MFS general substrate transporter"/>
    <property type="match status" value="1"/>
</dbReference>
<accession>A0A3M2S8K2</accession>
<feature type="transmembrane region" description="Helical" evidence="7">
    <location>
        <begin position="161"/>
        <end position="181"/>
    </location>
</feature>
<name>A0A3M2S8K2_9HYPO</name>
<evidence type="ECO:0000256" key="4">
    <source>
        <dbReference type="ARBA" id="ARBA00023136"/>
    </source>
</evidence>
<evidence type="ECO:0000313" key="9">
    <source>
        <dbReference type="EMBL" id="RMJ13898.1"/>
    </source>
</evidence>
<evidence type="ECO:0000313" key="10">
    <source>
        <dbReference type="Proteomes" id="UP000277212"/>
    </source>
</evidence>
<organism evidence="9 10">
    <name type="scientific">Fusarium kuroshium</name>
    <dbReference type="NCBI Taxonomy" id="2010991"/>
    <lineage>
        <taxon>Eukaryota</taxon>
        <taxon>Fungi</taxon>
        <taxon>Dikarya</taxon>
        <taxon>Ascomycota</taxon>
        <taxon>Pezizomycotina</taxon>
        <taxon>Sordariomycetes</taxon>
        <taxon>Hypocreomycetidae</taxon>
        <taxon>Hypocreales</taxon>
        <taxon>Nectriaceae</taxon>
        <taxon>Fusarium</taxon>
        <taxon>Fusarium solani species complex</taxon>
    </lineage>
</organism>
<keyword evidence="3 7" id="KW-1133">Transmembrane helix</keyword>
<comment type="subcellular location">
    <subcellularLocation>
        <location evidence="1">Membrane</location>
        <topology evidence="1">Multi-pass membrane protein</topology>
    </subcellularLocation>
</comment>
<keyword evidence="10" id="KW-1185">Reference proteome</keyword>
<dbReference type="AlphaFoldDB" id="A0A3M2S8K2"/>
<feature type="transmembrane region" description="Helical" evidence="7">
    <location>
        <begin position="63"/>
        <end position="89"/>
    </location>
</feature>
<dbReference type="Gene3D" id="1.20.1720.10">
    <property type="entry name" value="Multidrug resistance protein D"/>
    <property type="match status" value="1"/>
</dbReference>
<evidence type="ECO:0000256" key="7">
    <source>
        <dbReference type="SAM" id="Phobius"/>
    </source>
</evidence>
<feature type="transmembrane region" description="Helical" evidence="7">
    <location>
        <begin position="101"/>
        <end position="119"/>
    </location>
</feature>
<dbReference type="GO" id="GO:0000329">
    <property type="term" value="C:fungal-type vacuole membrane"/>
    <property type="evidence" value="ECO:0007669"/>
    <property type="project" value="TreeGrafter"/>
</dbReference>
<evidence type="ECO:0000256" key="2">
    <source>
        <dbReference type="ARBA" id="ARBA00022692"/>
    </source>
</evidence>
<dbReference type="EMBL" id="NKUJ01000097">
    <property type="protein sequence ID" value="RMJ13898.1"/>
    <property type="molecule type" value="Genomic_DNA"/>
</dbReference>
<feature type="domain" description="Major facilitator superfamily (MFS) profile" evidence="8">
    <location>
        <begin position="66"/>
        <end position="550"/>
    </location>
</feature>
<feature type="region of interest" description="Disordered" evidence="6">
    <location>
        <begin position="23"/>
        <end position="57"/>
    </location>
</feature>
<dbReference type="Gene3D" id="1.20.1250.20">
    <property type="entry name" value="MFS general substrate transporter like domains"/>
    <property type="match status" value="1"/>
</dbReference>
<feature type="transmembrane region" description="Helical" evidence="7">
    <location>
        <begin position="219"/>
        <end position="239"/>
    </location>
</feature>
<evidence type="ECO:0000256" key="6">
    <source>
        <dbReference type="SAM" id="MobiDB-lite"/>
    </source>
</evidence>
<dbReference type="OrthoDB" id="6770063at2759"/>
<feature type="transmembrane region" description="Helical" evidence="7">
    <location>
        <begin position="333"/>
        <end position="355"/>
    </location>
</feature>
<keyword evidence="4 7" id="KW-0472">Membrane</keyword>
<keyword evidence="5" id="KW-0325">Glycoprotein</keyword>
<sequence length="587" mass="62787">MTAHKSQDVAKNRSIQTVLEVNPDEVTPLLTGETDRYDALEENERARSPTGTRTPKDEEQRSVFGILSVLLIGVFVSQADTSLVLATYGAIASEFNDLQNASWLLSSYMLAMCMGQPLYGKLSDIFGRKFMLQFSYGLFAAGSLLCGFCQSMPQLIVARSIQGLGGAGMVCLVSIIITDLVPLRDVATYRSYVNVVQTVGRSSGGAVGGFLAQAVGWRWALAGQAPLTVFAMLLVSLNLKPPQKNQSPEDATKSSLASKLGRIDFMGALFMSVTILSFLLVIDIGGEKVPWTSILIYLLGGVGLLSGLLFVMAETRATEPIFPLHLLSSRAVLTPYVIITMQNASQLMFFIPLYFQVTKNATTGEAGVYMVPSIVGNTAGGLLAGFLIKRYGRYKFPTVFAALSSAFCFTLLLIFWRGHTSVLQSFFVFPGGFATGIAHSTTFVALAAGVGEQDLAVASSGLYLSGSVGAVAGLCSASAAFQSALRSALNEAVIGGDVDNGPEIIRKSLSDITYVQNLTGKAHSLVVGAYVSSFQVSFLLCIGLATPEEFIHATPPYIRTIRIYFSVAYSLKVSIISHTIANNQANQ</sequence>
<feature type="transmembrane region" description="Helical" evidence="7">
    <location>
        <begin position="294"/>
        <end position="313"/>
    </location>
</feature>
<feature type="transmembrane region" description="Helical" evidence="7">
    <location>
        <begin position="260"/>
        <end position="282"/>
    </location>
</feature>
<dbReference type="PANTHER" id="PTHR23501:SF33">
    <property type="entry name" value="MAJOR FACILITATOR SUPERFAMILY (MFS) PROFILE DOMAIN-CONTAINING PROTEIN"/>
    <property type="match status" value="1"/>
</dbReference>
<feature type="transmembrane region" description="Helical" evidence="7">
    <location>
        <begin position="462"/>
        <end position="481"/>
    </location>
</feature>
<dbReference type="PROSITE" id="PS50850">
    <property type="entry name" value="MFS"/>
    <property type="match status" value="1"/>
</dbReference>
<protein>
    <recommendedName>
        <fullName evidence="8">Major facilitator superfamily (MFS) profile domain-containing protein</fullName>
    </recommendedName>
</protein>
<proteinExistence type="predicted"/>
<dbReference type="PANTHER" id="PTHR23501">
    <property type="entry name" value="MAJOR FACILITATOR SUPERFAMILY"/>
    <property type="match status" value="1"/>
</dbReference>
<evidence type="ECO:0000259" key="8">
    <source>
        <dbReference type="PROSITE" id="PS50850"/>
    </source>
</evidence>
<dbReference type="GO" id="GO:0015174">
    <property type="term" value="F:basic amino acid transmembrane transporter activity"/>
    <property type="evidence" value="ECO:0007669"/>
    <property type="project" value="TreeGrafter"/>
</dbReference>
<dbReference type="Pfam" id="PF07690">
    <property type="entry name" value="MFS_1"/>
    <property type="match status" value="1"/>
</dbReference>
<evidence type="ECO:0000256" key="3">
    <source>
        <dbReference type="ARBA" id="ARBA00022989"/>
    </source>
</evidence>
<dbReference type="Proteomes" id="UP000277212">
    <property type="component" value="Unassembled WGS sequence"/>
</dbReference>
<feature type="transmembrane region" description="Helical" evidence="7">
    <location>
        <begin position="131"/>
        <end position="149"/>
    </location>
</feature>